<keyword evidence="6 13" id="KW-0347">Helicase</keyword>
<evidence type="ECO:0000256" key="7">
    <source>
        <dbReference type="ARBA" id="ARBA00022840"/>
    </source>
</evidence>
<comment type="function">
    <text evidence="10 13">The main replicative DNA helicase, it participates in initiation and elongation during chromosome replication. Travels ahead of the DNA replisome, separating dsDNA into templates for DNA synthesis. A processive ATP-dependent 5'-3' DNA helicase it has DNA-dependent ATPase activity.</text>
</comment>
<name>A0A7L4UMX9_BALHA</name>
<organism evidence="16 17">
    <name type="scientific">Balneicella halophila</name>
    <dbReference type="NCBI Taxonomy" id="1537566"/>
    <lineage>
        <taxon>Bacteria</taxon>
        <taxon>Pseudomonadati</taxon>
        <taxon>Bacteroidota</taxon>
        <taxon>Bacteroidia</taxon>
        <taxon>Bacteroidales</taxon>
        <taxon>Balneicellaceae</taxon>
        <taxon>Balneicella</taxon>
    </lineage>
</organism>
<evidence type="ECO:0000256" key="4">
    <source>
        <dbReference type="ARBA" id="ARBA00022741"/>
    </source>
</evidence>
<dbReference type="GO" id="GO:0016787">
    <property type="term" value="F:hydrolase activity"/>
    <property type="evidence" value="ECO:0007669"/>
    <property type="project" value="UniProtKB-KW"/>
</dbReference>
<dbReference type="FunFam" id="3.40.50.300:FF:000076">
    <property type="entry name" value="Replicative DNA helicase"/>
    <property type="match status" value="1"/>
</dbReference>
<dbReference type="Proteomes" id="UP000251835">
    <property type="component" value="Unassembled WGS sequence"/>
</dbReference>
<keyword evidence="3 13" id="KW-0235">DNA replication</keyword>
<dbReference type="InterPro" id="IPR007692">
    <property type="entry name" value="DNA_helicase_DnaB"/>
</dbReference>
<comment type="caution">
    <text evidence="16">The sequence shown here is derived from an EMBL/GenBank/DDBJ whole genome shotgun (WGS) entry which is preliminary data.</text>
</comment>
<dbReference type="InterPro" id="IPR027417">
    <property type="entry name" value="P-loop_NTPase"/>
</dbReference>
<evidence type="ECO:0000256" key="6">
    <source>
        <dbReference type="ARBA" id="ARBA00022806"/>
    </source>
</evidence>
<dbReference type="GO" id="GO:0005829">
    <property type="term" value="C:cytosol"/>
    <property type="evidence" value="ECO:0007669"/>
    <property type="project" value="TreeGrafter"/>
</dbReference>
<reference evidence="16 17" key="1">
    <citation type="submission" date="2018-05" db="EMBL/GenBank/DDBJ databases">
        <title>Genomic Encyclopedia of Type Strains, Phase IV (KMG-IV): sequencing the most valuable type-strain genomes for metagenomic binning, comparative biology and taxonomic classification.</title>
        <authorList>
            <person name="Goeker M."/>
        </authorList>
    </citation>
    <scope>NUCLEOTIDE SEQUENCE [LARGE SCALE GENOMIC DNA]</scope>
    <source>
        <strain evidence="16 17">DSM 28579</strain>
    </source>
</reference>
<dbReference type="EMBL" id="QENZ01000005">
    <property type="protein sequence ID" value="PVX49825.1"/>
    <property type="molecule type" value="Genomic_DNA"/>
</dbReference>
<comment type="similarity">
    <text evidence="1 13">Belongs to the helicase family. DnaB subfamily.</text>
</comment>
<keyword evidence="2 13" id="KW-0639">Primosome</keyword>
<dbReference type="GO" id="GO:0005524">
    <property type="term" value="F:ATP binding"/>
    <property type="evidence" value="ECO:0007669"/>
    <property type="project" value="UniProtKB-UniRule"/>
</dbReference>
<dbReference type="SUPFAM" id="SSF52540">
    <property type="entry name" value="P-loop containing nucleoside triphosphate hydrolases"/>
    <property type="match status" value="1"/>
</dbReference>
<evidence type="ECO:0000256" key="11">
    <source>
        <dbReference type="ARBA" id="ARBA00048954"/>
    </source>
</evidence>
<feature type="domain" description="SF4 helicase" evidence="15">
    <location>
        <begin position="194"/>
        <end position="467"/>
    </location>
</feature>
<evidence type="ECO:0000256" key="1">
    <source>
        <dbReference type="ARBA" id="ARBA00008428"/>
    </source>
</evidence>
<dbReference type="Gene3D" id="1.10.860.10">
    <property type="entry name" value="DNAb Helicase, Chain A"/>
    <property type="match status" value="1"/>
</dbReference>
<evidence type="ECO:0000256" key="13">
    <source>
        <dbReference type="RuleBase" id="RU362085"/>
    </source>
</evidence>
<keyword evidence="17" id="KW-1185">Reference proteome</keyword>
<evidence type="ECO:0000256" key="5">
    <source>
        <dbReference type="ARBA" id="ARBA00022801"/>
    </source>
</evidence>
<dbReference type="InterPro" id="IPR036185">
    <property type="entry name" value="DNA_heli_DnaB-like_N_sf"/>
</dbReference>
<proteinExistence type="inferred from homology"/>
<dbReference type="FunFam" id="1.10.860.10:FF:000001">
    <property type="entry name" value="Replicative DNA helicase"/>
    <property type="match status" value="1"/>
</dbReference>
<dbReference type="Gene3D" id="3.40.50.300">
    <property type="entry name" value="P-loop containing nucleotide triphosphate hydrolases"/>
    <property type="match status" value="1"/>
</dbReference>
<feature type="compositionally biased region" description="Basic and acidic residues" evidence="14">
    <location>
        <begin position="493"/>
        <end position="506"/>
    </location>
</feature>
<keyword evidence="5 13" id="KW-0378">Hydrolase</keyword>
<keyword evidence="9" id="KW-0413">Isomerase</keyword>
<dbReference type="Pfam" id="PF00772">
    <property type="entry name" value="DnaB"/>
    <property type="match status" value="1"/>
</dbReference>
<evidence type="ECO:0000256" key="14">
    <source>
        <dbReference type="SAM" id="MobiDB-lite"/>
    </source>
</evidence>
<dbReference type="EC" id="5.6.2.3" evidence="12 13"/>
<feature type="region of interest" description="Disordered" evidence="14">
    <location>
        <begin position="475"/>
        <end position="512"/>
    </location>
</feature>
<evidence type="ECO:0000313" key="17">
    <source>
        <dbReference type="Proteomes" id="UP000251835"/>
    </source>
</evidence>
<dbReference type="PROSITE" id="PS51199">
    <property type="entry name" value="SF4_HELICASE"/>
    <property type="match status" value="1"/>
</dbReference>
<dbReference type="InterPro" id="IPR007694">
    <property type="entry name" value="DNA_helicase_DnaB-like_C"/>
</dbReference>
<evidence type="ECO:0000313" key="16">
    <source>
        <dbReference type="EMBL" id="PVX49825.1"/>
    </source>
</evidence>
<evidence type="ECO:0000256" key="8">
    <source>
        <dbReference type="ARBA" id="ARBA00023125"/>
    </source>
</evidence>
<evidence type="ECO:0000259" key="15">
    <source>
        <dbReference type="PROSITE" id="PS51199"/>
    </source>
</evidence>
<dbReference type="GO" id="GO:0042802">
    <property type="term" value="F:identical protein binding"/>
    <property type="evidence" value="ECO:0007669"/>
    <property type="project" value="UniProtKB-ARBA"/>
</dbReference>
<dbReference type="NCBIfam" id="TIGR00665">
    <property type="entry name" value="DnaB"/>
    <property type="match status" value="1"/>
</dbReference>
<accession>A0A7L4UMX9</accession>
<comment type="catalytic activity">
    <reaction evidence="11 13">
        <text>ATP + H2O = ADP + phosphate + H(+)</text>
        <dbReference type="Rhea" id="RHEA:13065"/>
        <dbReference type="ChEBI" id="CHEBI:15377"/>
        <dbReference type="ChEBI" id="CHEBI:15378"/>
        <dbReference type="ChEBI" id="CHEBI:30616"/>
        <dbReference type="ChEBI" id="CHEBI:43474"/>
        <dbReference type="ChEBI" id="CHEBI:456216"/>
        <dbReference type="EC" id="5.6.2.3"/>
    </reaction>
</comment>
<dbReference type="SUPFAM" id="SSF48024">
    <property type="entry name" value="N-terminal domain of DnaB helicase"/>
    <property type="match status" value="1"/>
</dbReference>
<evidence type="ECO:0000256" key="9">
    <source>
        <dbReference type="ARBA" id="ARBA00023235"/>
    </source>
</evidence>
<dbReference type="GO" id="GO:0003677">
    <property type="term" value="F:DNA binding"/>
    <property type="evidence" value="ECO:0007669"/>
    <property type="project" value="UniProtKB-UniRule"/>
</dbReference>
<evidence type="ECO:0000256" key="12">
    <source>
        <dbReference type="NCBIfam" id="TIGR00665"/>
    </source>
</evidence>
<evidence type="ECO:0000256" key="3">
    <source>
        <dbReference type="ARBA" id="ARBA00022705"/>
    </source>
</evidence>
<evidence type="ECO:0000256" key="2">
    <source>
        <dbReference type="ARBA" id="ARBA00022515"/>
    </source>
</evidence>
<keyword evidence="4 13" id="KW-0547">Nucleotide-binding</keyword>
<dbReference type="PANTHER" id="PTHR30153:SF2">
    <property type="entry name" value="REPLICATIVE DNA HELICASE"/>
    <property type="match status" value="1"/>
</dbReference>
<protein>
    <recommendedName>
        <fullName evidence="12 13">Replicative DNA helicase</fullName>
        <ecNumber evidence="12 13">5.6.2.3</ecNumber>
    </recommendedName>
</protein>
<dbReference type="CDD" id="cd00984">
    <property type="entry name" value="DnaB_C"/>
    <property type="match status" value="1"/>
</dbReference>
<dbReference type="GO" id="GO:0006269">
    <property type="term" value="P:DNA replication, synthesis of primer"/>
    <property type="evidence" value="ECO:0007669"/>
    <property type="project" value="UniProtKB-UniRule"/>
</dbReference>
<dbReference type="InterPro" id="IPR007693">
    <property type="entry name" value="DNA_helicase_DnaB-like_N"/>
</dbReference>
<keyword evidence="8 13" id="KW-0238">DNA-binding</keyword>
<dbReference type="GO" id="GO:1990077">
    <property type="term" value="C:primosome complex"/>
    <property type="evidence" value="ECO:0007669"/>
    <property type="project" value="UniProtKB-UniRule"/>
</dbReference>
<evidence type="ECO:0000256" key="10">
    <source>
        <dbReference type="ARBA" id="ARBA00044932"/>
    </source>
</evidence>
<keyword evidence="7 13" id="KW-0067">ATP-binding</keyword>
<dbReference type="OrthoDB" id="9773982at2"/>
<dbReference type="GO" id="GO:0043139">
    <property type="term" value="F:5'-3' DNA helicase activity"/>
    <property type="evidence" value="ECO:0007669"/>
    <property type="project" value="UniProtKB-EC"/>
</dbReference>
<dbReference type="AlphaFoldDB" id="A0A7L4UMX9"/>
<sequence>MAKQQQQKKKYVSIDQLASQIGKVPPQAIEIEEAVLGALLLEKDAVVAVGDILNADSFYKEAHQHIYNAIFSLNRKGENADMLTVVEELKRMELLEAAGGAAYVAQLTNSVASAAHVETHARIIHQKFIQRELIRVSSEIQTDAYDESEDVAELLDKAQQDVFDIAAGNIRTETKPIKPLIDEALDIVKELANREDGLSGVPSGFTELDRITAGWQNSDLVIIAARPAMGKTAFVLSMARNMAIIHKAPIAIFSLEMSSIQLVNRLIASETELGSEKLRSGDLKAYEWEQLNSKIKDLVEAPIYIDDTPALSIFELRAKARRLKQQYNIGCLVIDYLQLMSAGNVGRGNREQEVSLISRQLKIIAKELNIPVIALSQLNRGVEQRADKHKKPMLSDLRESGAIEQDADMVLFIHRPEVYGKTDDDNGNSLIGIANIIIAKHRNGAIGEISLNFRKELAKFSDLEDKDYSDIARFGSRMNDNDDGGDTVFDTSPNDHADFENFRNQEDENTPF</sequence>
<dbReference type="Pfam" id="PF03796">
    <property type="entry name" value="DnaB_C"/>
    <property type="match status" value="1"/>
</dbReference>
<gene>
    <name evidence="16" type="ORF">C7377_1459</name>
</gene>
<dbReference type="RefSeq" id="WP_116496686.1">
    <property type="nucleotide sequence ID" value="NZ_QENZ01000005.1"/>
</dbReference>
<dbReference type="InterPro" id="IPR016136">
    <property type="entry name" value="DNA_helicase_N/primase_C"/>
</dbReference>
<dbReference type="PANTHER" id="PTHR30153">
    <property type="entry name" value="REPLICATIVE DNA HELICASE DNAB"/>
    <property type="match status" value="1"/>
</dbReference>